<proteinExistence type="predicted"/>
<feature type="non-terminal residue" evidence="2">
    <location>
        <position position="1"/>
    </location>
</feature>
<evidence type="ECO:0000256" key="1">
    <source>
        <dbReference type="SAM" id="Coils"/>
    </source>
</evidence>
<sequence>EEEKNNAKKRIVLLEDDNKKLKKDLAKIAKDIENKKSSMPSAPNRP</sequence>
<gene>
    <name evidence="2" type="ORF">POCULU_LOCUS8269</name>
</gene>
<evidence type="ECO:0000313" key="2">
    <source>
        <dbReference type="EMBL" id="CAG8617738.1"/>
    </source>
</evidence>
<accession>A0A9N9D0B4</accession>
<dbReference type="Proteomes" id="UP000789572">
    <property type="component" value="Unassembled WGS sequence"/>
</dbReference>
<protein>
    <submittedName>
        <fullName evidence="2">758_t:CDS:1</fullName>
    </submittedName>
</protein>
<dbReference type="EMBL" id="CAJVPJ010002290">
    <property type="protein sequence ID" value="CAG8617738.1"/>
    <property type="molecule type" value="Genomic_DNA"/>
</dbReference>
<comment type="caution">
    <text evidence="2">The sequence shown here is derived from an EMBL/GenBank/DDBJ whole genome shotgun (WGS) entry which is preliminary data.</text>
</comment>
<keyword evidence="1" id="KW-0175">Coiled coil</keyword>
<reference evidence="2" key="1">
    <citation type="submission" date="2021-06" db="EMBL/GenBank/DDBJ databases">
        <authorList>
            <person name="Kallberg Y."/>
            <person name="Tangrot J."/>
            <person name="Rosling A."/>
        </authorList>
    </citation>
    <scope>NUCLEOTIDE SEQUENCE</scope>
    <source>
        <strain evidence="2">IA702</strain>
    </source>
</reference>
<feature type="coiled-coil region" evidence="1">
    <location>
        <begin position="4"/>
        <end position="38"/>
    </location>
</feature>
<organism evidence="2 3">
    <name type="scientific">Paraglomus occultum</name>
    <dbReference type="NCBI Taxonomy" id="144539"/>
    <lineage>
        <taxon>Eukaryota</taxon>
        <taxon>Fungi</taxon>
        <taxon>Fungi incertae sedis</taxon>
        <taxon>Mucoromycota</taxon>
        <taxon>Glomeromycotina</taxon>
        <taxon>Glomeromycetes</taxon>
        <taxon>Paraglomerales</taxon>
        <taxon>Paraglomeraceae</taxon>
        <taxon>Paraglomus</taxon>
    </lineage>
</organism>
<name>A0A9N9D0B4_9GLOM</name>
<keyword evidence="3" id="KW-1185">Reference proteome</keyword>
<dbReference type="AlphaFoldDB" id="A0A9N9D0B4"/>
<evidence type="ECO:0000313" key="3">
    <source>
        <dbReference type="Proteomes" id="UP000789572"/>
    </source>
</evidence>